<dbReference type="InterPro" id="IPR039425">
    <property type="entry name" value="RNA_pol_sigma-70-like"/>
</dbReference>
<dbReference type="RefSeq" id="WP_201428583.1">
    <property type="nucleotide sequence ID" value="NZ_JAEQMG010000163.1"/>
</dbReference>
<reference evidence="8" key="1">
    <citation type="submission" date="2021-01" db="EMBL/GenBank/DDBJ databases">
        <title>Genome public.</title>
        <authorList>
            <person name="Liu C."/>
            <person name="Sun Q."/>
        </authorList>
    </citation>
    <scope>NUCLEOTIDE SEQUENCE</scope>
    <source>
        <strain evidence="8">M6</strain>
    </source>
</reference>
<feature type="transmembrane region" description="Helical" evidence="6">
    <location>
        <begin position="242"/>
        <end position="264"/>
    </location>
</feature>
<dbReference type="AlphaFoldDB" id="A0A934WTW7"/>
<dbReference type="Gene3D" id="1.10.10.10">
    <property type="entry name" value="Winged helix-like DNA-binding domain superfamily/Winged helix DNA-binding domain"/>
    <property type="match status" value="1"/>
</dbReference>
<keyword evidence="6" id="KW-0472">Membrane</keyword>
<feature type="region of interest" description="Disordered" evidence="5">
    <location>
        <begin position="286"/>
        <end position="366"/>
    </location>
</feature>
<dbReference type="Pfam" id="PF08281">
    <property type="entry name" value="Sigma70_r4_2"/>
    <property type="match status" value="1"/>
</dbReference>
<keyword evidence="4" id="KW-0804">Transcription</keyword>
<dbReference type="PANTHER" id="PTHR43133:SF8">
    <property type="entry name" value="RNA POLYMERASE SIGMA FACTOR HI_1459-RELATED"/>
    <property type="match status" value="1"/>
</dbReference>
<name>A0A934WTW7_9FIRM</name>
<evidence type="ECO:0000256" key="4">
    <source>
        <dbReference type="ARBA" id="ARBA00023163"/>
    </source>
</evidence>
<gene>
    <name evidence="8" type="ORF">JKK62_14785</name>
</gene>
<feature type="domain" description="RNA polymerase sigma factor 70 region 4 type 2" evidence="7">
    <location>
        <begin position="117"/>
        <end position="166"/>
    </location>
</feature>
<dbReference type="InterPro" id="IPR013324">
    <property type="entry name" value="RNA_pol_sigma_r3/r4-like"/>
</dbReference>
<accession>A0A934WTW7</accession>
<organism evidence="8 9">
    <name type="scientific">Ruminococcus difficilis</name>
    <dbReference type="NCBI Taxonomy" id="2763069"/>
    <lineage>
        <taxon>Bacteria</taxon>
        <taxon>Bacillati</taxon>
        <taxon>Bacillota</taxon>
        <taxon>Clostridia</taxon>
        <taxon>Eubacteriales</taxon>
        <taxon>Oscillospiraceae</taxon>
        <taxon>Ruminococcus</taxon>
    </lineage>
</organism>
<feature type="compositionally biased region" description="Basic and acidic residues" evidence="5">
    <location>
        <begin position="301"/>
        <end position="320"/>
    </location>
</feature>
<evidence type="ECO:0000256" key="1">
    <source>
        <dbReference type="ARBA" id="ARBA00023015"/>
    </source>
</evidence>
<dbReference type="GO" id="GO:0016987">
    <property type="term" value="F:sigma factor activity"/>
    <property type="evidence" value="ECO:0007669"/>
    <property type="project" value="UniProtKB-KW"/>
</dbReference>
<feature type="compositionally biased region" description="Low complexity" evidence="5">
    <location>
        <begin position="286"/>
        <end position="300"/>
    </location>
</feature>
<feature type="compositionally biased region" description="Low complexity" evidence="5">
    <location>
        <begin position="321"/>
        <end position="358"/>
    </location>
</feature>
<dbReference type="Proteomes" id="UP000633365">
    <property type="component" value="Unassembled WGS sequence"/>
</dbReference>
<sequence length="489" mass="53063">MNRTQNGPAYTSLEQIYHQYKDMVYSIALAAVQNPRDAEDITLYTFREARNILNADPSAKHIASQLLDIVSVESLRTVSNRDNGIPYINTQNNIIGNEADDFMLPLEYAQRSDLQARLMQVINALPIYQRMALVMYVYNHLTVRAAAAAMRCSEQTALSHLCTAKATVKQQLEEIAYRSGEYFNSTEMIPFNQVYTGLIAGQAMSSQSASYIWDALQQTADRGEAYAAPPVQPKGMSTGSKIALWLSAAASVLVLVTVCAVIGFSPKASTKTPSATEIETVVVVETTAPSSSSKTTSSAPRDPKEPRQPQPERRPEREPKSSSSSSKSNSSSSSKKSSSSSSKKSSSSSSSSSSTPSSKAEDNEELTDSEILAKMAGTYNEQKSAATDDFNTMQIKSDGSISLFNLSFMTKDNTTGYRYATISNLTTKKKGIYSFTASNGDAPLSGTKFTYYSAGTAISDLPFTSSYFETDGSVLKKAVIVDNSKAVYK</sequence>
<dbReference type="PANTHER" id="PTHR43133">
    <property type="entry name" value="RNA POLYMERASE ECF-TYPE SIGMA FACTO"/>
    <property type="match status" value="1"/>
</dbReference>
<evidence type="ECO:0000313" key="8">
    <source>
        <dbReference type="EMBL" id="MBK6089888.1"/>
    </source>
</evidence>
<evidence type="ECO:0000313" key="9">
    <source>
        <dbReference type="Proteomes" id="UP000633365"/>
    </source>
</evidence>
<dbReference type="GO" id="GO:0003677">
    <property type="term" value="F:DNA binding"/>
    <property type="evidence" value="ECO:0007669"/>
    <property type="project" value="UniProtKB-KW"/>
</dbReference>
<dbReference type="GO" id="GO:0006352">
    <property type="term" value="P:DNA-templated transcription initiation"/>
    <property type="evidence" value="ECO:0007669"/>
    <property type="project" value="InterPro"/>
</dbReference>
<evidence type="ECO:0000256" key="2">
    <source>
        <dbReference type="ARBA" id="ARBA00023082"/>
    </source>
</evidence>
<keyword evidence="1" id="KW-0805">Transcription regulation</keyword>
<evidence type="ECO:0000259" key="7">
    <source>
        <dbReference type="Pfam" id="PF08281"/>
    </source>
</evidence>
<proteinExistence type="predicted"/>
<dbReference type="SUPFAM" id="SSF88659">
    <property type="entry name" value="Sigma3 and sigma4 domains of RNA polymerase sigma factors"/>
    <property type="match status" value="1"/>
</dbReference>
<evidence type="ECO:0000256" key="3">
    <source>
        <dbReference type="ARBA" id="ARBA00023125"/>
    </source>
</evidence>
<dbReference type="InterPro" id="IPR036388">
    <property type="entry name" value="WH-like_DNA-bd_sf"/>
</dbReference>
<keyword evidence="9" id="KW-1185">Reference proteome</keyword>
<protein>
    <submittedName>
        <fullName evidence="8">Sigma-70 family RNA polymerase sigma factor</fullName>
    </submittedName>
</protein>
<keyword evidence="2" id="KW-0731">Sigma factor</keyword>
<evidence type="ECO:0000256" key="6">
    <source>
        <dbReference type="SAM" id="Phobius"/>
    </source>
</evidence>
<dbReference type="InterPro" id="IPR013249">
    <property type="entry name" value="RNA_pol_sigma70_r4_t2"/>
</dbReference>
<comment type="caution">
    <text evidence="8">The sequence shown here is derived from an EMBL/GenBank/DDBJ whole genome shotgun (WGS) entry which is preliminary data.</text>
</comment>
<dbReference type="EMBL" id="JAEQMG010000163">
    <property type="protein sequence ID" value="MBK6089888.1"/>
    <property type="molecule type" value="Genomic_DNA"/>
</dbReference>
<keyword evidence="3" id="KW-0238">DNA-binding</keyword>
<keyword evidence="6" id="KW-0812">Transmembrane</keyword>
<evidence type="ECO:0000256" key="5">
    <source>
        <dbReference type="SAM" id="MobiDB-lite"/>
    </source>
</evidence>
<keyword evidence="6" id="KW-1133">Transmembrane helix</keyword>